<sequence>MTKTVESSQKVQRPMCRLSPDVIMVSYPDCLLRIPFPGLVQEVDKFCSTLCKATIPSSPFDLPMVVQLYSEQFFFPSNEHLTGKITANEAKTGY</sequence>
<accession>A0A0A8XV09</accession>
<reference evidence="1" key="2">
    <citation type="journal article" date="2015" name="Data Brief">
        <title>Shoot transcriptome of the giant reed, Arundo donax.</title>
        <authorList>
            <person name="Barrero R.A."/>
            <person name="Guerrero F.D."/>
            <person name="Moolhuijzen P."/>
            <person name="Goolsby J.A."/>
            <person name="Tidwell J."/>
            <person name="Bellgard S.E."/>
            <person name="Bellgard M.I."/>
        </authorList>
    </citation>
    <scope>NUCLEOTIDE SEQUENCE</scope>
    <source>
        <tissue evidence="1">Shoot tissue taken approximately 20 cm above the soil surface</tissue>
    </source>
</reference>
<dbReference type="EMBL" id="GBRH01281322">
    <property type="protein sequence ID" value="JAD16573.1"/>
    <property type="molecule type" value="Transcribed_RNA"/>
</dbReference>
<reference evidence="1" key="1">
    <citation type="submission" date="2014-09" db="EMBL/GenBank/DDBJ databases">
        <authorList>
            <person name="Magalhaes I.L.F."/>
            <person name="Oliveira U."/>
            <person name="Santos F.R."/>
            <person name="Vidigal T.H.D.A."/>
            <person name="Brescovit A.D."/>
            <person name="Santos A.J."/>
        </authorList>
    </citation>
    <scope>NUCLEOTIDE SEQUENCE</scope>
    <source>
        <tissue evidence="1">Shoot tissue taken approximately 20 cm above the soil surface</tissue>
    </source>
</reference>
<dbReference type="AlphaFoldDB" id="A0A0A8XV09"/>
<protein>
    <submittedName>
        <fullName evidence="1">Uncharacterized protein</fullName>
    </submittedName>
</protein>
<evidence type="ECO:0000313" key="1">
    <source>
        <dbReference type="EMBL" id="JAD16573.1"/>
    </source>
</evidence>
<organism evidence="1">
    <name type="scientific">Arundo donax</name>
    <name type="common">Giant reed</name>
    <name type="synonym">Donax arundinaceus</name>
    <dbReference type="NCBI Taxonomy" id="35708"/>
    <lineage>
        <taxon>Eukaryota</taxon>
        <taxon>Viridiplantae</taxon>
        <taxon>Streptophyta</taxon>
        <taxon>Embryophyta</taxon>
        <taxon>Tracheophyta</taxon>
        <taxon>Spermatophyta</taxon>
        <taxon>Magnoliopsida</taxon>
        <taxon>Liliopsida</taxon>
        <taxon>Poales</taxon>
        <taxon>Poaceae</taxon>
        <taxon>PACMAD clade</taxon>
        <taxon>Arundinoideae</taxon>
        <taxon>Arundineae</taxon>
        <taxon>Arundo</taxon>
    </lineage>
</organism>
<proteinExistence type="predicted"/>
<name>A0A0A8XV09_ARUDO</name>